<evidence type="ECO:0000313" key="7">
    <source>
        <dbReference type="Proteomes" id="UP000320333"/>
    </source>
</evidence>
<dbReference type="Proteomes" id="UP000320333">
    <property type="component" value="Unassembled WGS sequence"/>
</dbReference>
<dbReference type="SMART" id="SM00558">
    <property type="entry name" value="JmjC"/>
    <property type="match status" value="1"/>
</dbReference>
<dbReference type="GO" id="GO:0006357">
    <property type="term" value="P:regulation of transcription by RNA polymerase II"/>
    <property type="evidence" value="ECO:0007669"/>
    <property type="project" value="TreeGrafter"/>
</dbReference>
<proteinExistence type="predicted"/>
<evidence type="ECO:0000259" key="5">
    <source>
        <dbReference type="PROSITE" id="PS51184"/>
    </source>
</evidence>
<evidence type="ECO:0000256" key="3">
    <source>
        <dbReference type="ARBA" id="ARBA00023242"/>
    </source>
</evidence>
<keyword evidence="7" id="KW-1185">Reference proteome</keyword>
<dbReference type="Gene3D" id="2.60.120.650">
    <property type="entry name" value="Cupin"/>
    <property type="match status" value="1"/>
</dbReference>
<feature type="compositionally biased region" description="Basic and acidic residues" evidence="4">
    <location>
        <begin position="75"/>
        <end position="99"/>
    </location>
</feature>
<name>A0A507FB18_9FUNG</name>
<dbReference type="InterPro" id="IPR003347">
    <property type="entry name" value="JmjC_dom"/>
</dbReference>
<gene>
    <name evidence="6" type="ORF">CcCBS67573_g05266</name>
</gene>
<evidence type="ECO:0000313" key="6">
    <source>
        <dbReference type="EMBL" id="TPX73463.1"/>
    </source>
</evidence>
<sequence length="749" mass="83634">MVELVAFETQTELEEFLRTSSDVRSDVIYTVKEEQTAPAPVGKRSTRQLRRTHSQLSEATSVADAEEGIAGVAGMEERSMSDDVTKKGTRKSGDGADVKKVKVDGTDYDEYSPPQVLEQSDSHHLQAGGCSMRAYKDFNKCKACIRKVGKGDVCRFRGFRVFKQTADGLSYGPFFYPAPIDAPSLNTARSTHIDFDSESNSDVLIKVKDRHEIISNSHHEKYILRSTAPVLKTILDFEFDCLNYDPIGKKFTSQSRLAPFLRPPDNNCARHLCDECLTSLFNVHYACSVCAKEICRACYEALPENTPVDDGGAFRAYVSGSRDVLERCFFKGRSHSKPNFLTISKYSANVLSDMYARVLSVLEKGVLEITPPPLPSKIPSADAPEYRDFSQDSRNYTRISSSTMNADDLFYSAWQRGETVVYEGGSGKTGDRWTAKYFMENYGSDHAVVVNCETKFGTKMAVSEFFKYWVDPSLKRKSILKLPDWPSHSEFEQKFPEHYADFKNAVPFPAYSSFTGALNLAARLPQNHLPPDLGPKMYNAFGSSDAGVKAYGTTPIHLDMADAVNVMMFASTVNADPNQAASNSDRPAAVWDIYARKDLECLRKFLRAEFDVDASQDPVHDQFYYIDEARREKLFVEHGVRGWRIFQNVGDAVFVPAGCAHQVCNYMDCVKAACDFVSPENLSACVQLTGEFRALSKTHRRREDLLSLRSILWSVWATSPLLVEDQQDGQEKGTDGSSSASVPAAENVQ</sequence>
<feature type="region of interest" description="Disordered" evidence="4">
    <location>
        <begin position="726"/>
        <end position="749"/>
    </location>
</feature>
<dbReference type="GO" id="GO:0032454">
    <property type="term" value="F:histone H3K9 demethylase activity"/>
    <property type="evidence" value="ECO:0007669"/>
    <property type="project" value="InterPro"/>
</dbReference>
<feature type="region of interest" description="Disordered" evidence="4">
    <location>
        <begin position="35"/>
        <end position="99"/>
    </location>
</feature>
<feature type="domain" description="JmjC" evidence="5">
    <location>
        <begin position="513"/>
        <end position="693"/>
    </location>
</feature>
<dbReference type="AlphaFoldDB" id="A0A507FB18"/>
<keyword evidence="3" id="KW-0539">Nucleus</keyword>
<dbReference type="PROSITE" id="PS51184">
    <property type="entry name" value="JMJC"/>
    <property type="match status" value="1"/>
</dbReference>
<accession>A0A507FB18</accession>
<feature type="compositionally biased region" description="Basic residues" evidence="4">
    <location>
        <begin position="44"/>
        <end position="53"/>
    </location>
</feature>
<keyword evidence="2" id="KW-0479">Metal-binding</keyword>
<dbReference type="PANTHER" id="PTHR12549:SF38">
    <property type="entry name" value="JMJC DOMAIN-CONTAINING HISTONE DEMETHYLASE 2, ISOFORM A"/>
    <property type="match status" value="1"/>
</dbReference>
<protein>
    <recommendedName>
        <fullName evidence="5">JmjC domain-containing protein</fullName>
    </recommendedName>
</protein>
<comment type="caution">
    <text evidence="6">The sequence shown here is derived from an EMBL/GenBank/DDBJ whole genome shotgun (WGS) entry which is preliminary data.</text>
</comment>
<dbReference type="GO" id="GO:0003712">
    <property type="term" value="F:transcription coregulator activity"/>
    <property type="evidence" value="ECO:0007669"/>
    <property type="project" value="TreeGrafter"/>
</dbReference>
<evidence type="ECO:0000256" key="4">
    <source>
        <dbReference type="SAM" id="MobiDB-lite"/>
    </source>
</evidence>
<reference evidence="6 7" key="1">
    <citation type="journal article" date="2019" name="Sci. Rep.">
        <title>Comparative genomics of chytrid fungi reveal insights into the obligate biotrophic and pathogenic lifestyle of Synchytrium endobioticum.</title>
        <authorList>
            <person name="van de Vossenberg B.T.L.H."/>
            <person name="Warris S."/>
            <person name="Nguyen H.D.T."/>
            <person name="van Gent-Pelzer M.P.E."/>
            <person name="Joly D.L."/>
            <person name="van de Geest H.C."/>
            <person name="Bonants P.J.M."/>
            <person name="Smith D.S."/>
            <person name="Levesque C.A."/>
            <person name="van der Lee T.A.J."/>
        </authorList>
    </citation>
    <scope>NUCLEOTIDE SEQUENCE [LARGE SCALE GENOMIC DNA]</scope>
    <source>
        <strain evidence="6 7">CBS 675.73</strain>
    </source>
</reference>
<dbReference type="GO" id="GO:0000118">
    <property type="term" value="C:histone deacetylase complex"/>
    <property type="evidence" value="ECO:0007669"/>
    <property type="project" value="TreeGrafter"/>
</dbReference>
<dbReference type="EMBL" id="QEAP01000184">
    <property type="protein sequence ID" value="TPX73463.1"/>
    <property type="molecule type" value="Genomic_DNA"/>
</dbReference>
<dbReference type="InterPro" id="IPR045109">
    <property type="entry name" value="LSDs-like"/>
</dbReference>
<comment type="subcellular location">
    <subcellularLocation>
        <location evidence="1">Nucleus</location>
    </subcellularLocation>
</comment>
<dbReference type="SUPFAM" id="SSF51197">
    <property type="entry name" value="Clavaminate synthase-like"/>
    <property type="match status" value="1"/>
</dbReference>
<evidence type="ECO:0000256" key="2">
    <source>
        <dbReference type="ARBA" id="ARBA00022723"/>
    </source>
</evidence>
<dbReference type="STRING" id="246404.A0A507FB18"/>
<dbReference type="GO" id="GO:0046872">
    <property type="term" value="F:metal ion binding"/>
    <property type="evidence" value="ECO:0007669"/>
    <property type="project" value="UniProtKB-KW"/>
</dbReference>
<dbReference type="GO" id="GO:0000785">
    <property type="term" value="C:chromatin"/>
    <property type="evidence" value="ECO:0007669"/>
    <property type="project" value="TreeGrafter"/>
</dbReference>
<dbReference type="GO" id="GO:0031490">
    <property type="term" value="F:chromatin DNA binding"/>
    <property type="evidence" value="ECO:0007669"/>
    <property type="project" value="TreeGrafter"/>
</dbReference>
<dbReference type="Pfam" id="PF02373">
    <property type="entry name" value="JmjC"/>
    <property type="match status" value="1"/>
</dbReference>
<evidence type="ECO:0000256" key="1">
    <source>
        <dbReference type="ARBA" id="ARBA00004123"/>
    </source>
</evidence>
<organism evidence="6 7">
    <name type="scientific">Chytriomyces confervae</name>
    <dbReference type="NCBI Taxonomy" id="246404"/>
    <lineage>
        <taxon>Eukaryota</taxon>
        <taxon>Fungi</taxon>
        <taxon>Fungi incertae sedis</taxon>
        <taxon>Chytridiomycota</taxon>
        <taxon>Chytridiomycota incertae sedis</taxon>
        <taxon>Chytridiomycetes</taxon>
        <taxon>Chytridiales</taxon>
        <taxon>Chytriomycetaceae</taxon>
        <taxon>Chytriomyces</taxon>
    </lineage>
</organism>
<dbReference type="PANTHER" id="PTHR12549">
    <property type="entry name" value="JMJC DOMAIN-CONTAINING HISTONE DEMETHYLATION PROTEIN"/>
    <property type="match status" value="1"/>
</dbReference>
<dbReference type="OrthoDB" id="1667110at2759"/>